<dbReference type="SUPFAM" id="SSF53383">
    <property type="entry name" value="PLP-dependent transferases"/>
    <property type="match status" value="1"/>
</dbReference>
<keyword evidence="3 4" id="KW-0663">Pyridoxal phosphate</keyword>
<keyword evidence="7" id="KW-1185">Reference proteome</keyword>
<feature type="modified residue" description="N6-(pyridoxal phosphate)lysine" evidence="3">
    <location>
        <position position="200"/>
    </location>
</feature>
<comment type="similarity">
    <text evidence="4">Belongs to the DegT/DnrJ/EryC1 family.</text>
</comment>
<dbReference type="GO" id="GO:0008483">
    <property type="term" value="F:transaminase activity"/>
    <property type="evidence" value="ECO:0007669"/>
    <property type="project" value="UniProtKB-KW"/>
</dbReference>
<evidence type="ECO:0000256" key="1">
    <source>
        <dbReference type="ARBA" id="ARBA00001933"/>
    </source>
</evidence>
<keyword evidence="5" id="KW-0808">Transferase</keyword>
<dbReference type="Pfam" id="PF01041">
    <property type="entry name" value="DegT_DnrJ_EryC1"/>
    <property type="match status" value="1"/>
</dbReference>
<dbReference type="InterPro" id="IPR015421">
    <property type="entry name" value="PyrdxlP-dep_Trfase_major"/>
</dbReference>
<evidence type="ECO:0000256" key="3">
    <source>
        <dbReference type="PIRSR" id="PIRSR000390-2"/>
    </source>
</evidence>
<dbReference type="PANTHER" id="PTHR30244">
    <property type="entry name" value="TRANSAMINASE"/>
    <property type="match status" value="1"/>
</dbReference>
<reference evidence="5" key="3">
    <citation type="submission" date="2021-09" db="EMBL/GenBank/DDBJ databases">
        <authorList>
            <person name="Gilroy R."/>
        </authorList>
    </citation>
    <scope>NUCLEOTIDE SEQUENCE</scope>
    <source>
        <strain evidence="5">USAMLcec12-2067</strain>
    </source>
</reference>
<evidence type="ECO:0000256" key="2">
    <source>
        <dbReference type="PIRSR" id="PIRSR000390-1"/>
    </source>
</evidence>
<dbReference type="CDD" id="cd00616">
    <property type="entry name" value="AHBA_syn"/>
    <property type="match status" value="1"/>
</dbReference>
<dbReference type="Gene3D" id="3.90.1150.10">
    <property type="entry name" value="Aspartate Aminotransferase, domain 1"/>
    <property type="match status" value="1"/>
</dbReference>
<dbReference type="Gene3D" id="3.40.640.10">
    <property type="entry name" value="Type I PLP-dependent aspartate aminotransferase-like (Major domain)"/>
    <property type="match status" value="1"/>
</dbReference>
<reference evidence="6 7" key="1">
    <citation type="journal article" date="2018" name="Int. J. Syst. Evol. Microbiol.">
        <title>Rubneribacter badeniensis gen. nov., sp. nov. and Enteroscipio rubneri gen. nov., sp. nov., new members of the Eggerthellaceae isolated from human faeces.</title>
        <authorList>
            <person name="Danylec N."/>
            <person name="Gobl A."/>
            <person name="Stoll D.A."/>
            <person name="Hetzer B."/>
            <person name="Kulling S.E."/>
            <person name="Huch M."/>
        </authorList>
    </citation>
    <scope>NUCLEOTIDE SEQUENCE [LARGE SCALE GENOMIC DNA]</scope>
    <source>
        <strain evidence="6 7">ResAG-85</strain>
    </source>
</reference>
<name>A0A2K2U7Y1_9ACTN</name>
<dbReference type="InterPro" id="IPR015422">
    <property type="entry name" value="PyrdxlP-dep_Trfase_small"/>
</dbReference>
<dbReference type="EMBL" id="PPEL01000003">
    <property type="protein sequence ID" value="PNV66436.1"/>
    <property type="molecule type" value="Genomic_DNA"/>
</dbReference>
<dbReference type="EMBL" id="DYZL01000205">
    <property type="protein sequence ID" value="HJH44156.1"/>
    <property type="molecule type" value="Genomic_DNA"/>
</dbReference>
<evidence type="ECO:0000313" key="6">
    <source>
        <dbReference type="EMBL" id="PNV66436.1"/>
    </source>
</evidence>
<evidence type="ECO:0000313" key="5">
    <source>
        <dbReference type="EMBL" id="HJH44156.1"/>
    </source>
</evidence>
<accession>A0A2K2U7Y1</accession>
<proteinExistence type="inferred from homology"/>
<dbReference type="PANTHER" id="PTHR30244:SF34">
    <property type="entry name" value="DTDP-4-AMINO-4,6-DIDEOXYGALACTOSE TRANSAMINASE"/>
    <property type="match status" value="1"/>
</dbReference>
<feature type="active site" description="Proton acceptor" evidence="2">
    <location>
        <position position="200"/>
    </location>
</feature>
<dbReference type="InterPro" id="IPR015424">
    <property type="entry name" value="PyrdxlP-dep_Trfase"/>
</dbReference>
<reference evidence="5" key="2">
    <citation type="journal article" date="2021" name="PeerJ">
        <title>Extensive microbial diversity within the chicken gut microbiome revealed by metagenomics and culture.</title>
        <authorList>
            <person name="Gilroy R."/>
            <person name="Ravi A."/>
            <person name="Getino M."/>
            <person name="Pursley I."/>
            <person name="Horton D.L."/>
            <person name="Alikhan N.F."/>
            <person name="Baker D."/>
            <person name="Gharbi K."/>
            <person name="Hall N."/>
            <person name="Watson M."/>
            <person name="Adriaenssens E.M."/>
            <person name="Foster-Nyarko E."/>
            <person name="Jarju S."/>
            <person name="Secka A."/>
            <person name="Antonio M."/>
            <person name="Oren A."/>
            <person name="Chaudhuri R.R."/>
            <person name="La Ragione R."/>
            <person name="Hildebrand F."/>
            <person name="Pallen M.J."/>
        </authorList>
    </citation>
    <scope>NUCLEOTIDE SEQUENCE</scope>
    <source>
        <strain evidence="5">USAMLcec12-2067</strain>
    </source>
</reference>
<dbReference type="GO" id="GO:0000271">
    <property type="term" value="P:polysaccharide biosynthetic process"/>
    <property type="evidence" value="ECO:0007669"/>
    <property type="project" value="TreeGrafter"/>
</dbReference>
<evidence type="ECO:0000256" key="4">
    <source>
        <dbReference type="RuleBase" id="RU004508"/>
    </source>
</evidence>
<dbReference type="RefSeq" id="WP_103262497.1">
    <property type="nucleotide sequence ID" value="NZ_PPEL01000003.1"/>
</dbReference>
<dbReference type="AlphaFoldDB" id="A0A2K2U7Y1"/>
<dbReference type="GO" id="GO:0030170">
    <property type="term" value="F:pyridoxal phosphate binding"/>
    <property type="evidence" value="ECO:0007669"/>
    <property type="project" value="TreeGrafter"/>
</dbReference>
<dbReference type="Proteomes" id="UP000236488">
    <property type="component" value="Unassembled WGS sequence"/>
</dbReference>
<dbReference type="Proteomes" id="UP000789325">
    <property type="component" value="Unassembled WGS sequence"/>
</dbReference>
<organism evidence="6 7">
    <name type="scientific">Rubneribacter badeniensis</name>
    <dbReference type="NCBI Taxonomy" id="2070688"/>
    <lineage>
        <taxon>Bacteria</taxon>
        <taxon>Bacillati</taxon>
        <taxon>Actinomycetota</taxon>
        <taxon>Coriobacteriia</taxon>
        <taxon>Eggerthellales</taxon>
        <taxon>Eggerthellaceae</taxon>
        <taxon>Rubneribacter</taxon>
    </lineage>
</organism>
<gene>
    <name evidence="6" type="ORF">C2L80_01705</name>
    <name evidence="5" type="ORF">K8V16_10250</name>
</gene>
<sequence>MTDKRRISFSPPDITQAEIDEVVDSLKSGWITTGPKTKRFERELEAFTTSDRVATFSSATAALECALRALGVGPGDEVITSAYTYTASCSVICHVGATPVLCDTARGSYEMDYDALPSLVTERTRAVIPVDVAGRMVDYDRLYAALDRARDLWRPASDLQSAFDRVVVLADAAHSLGAVRCGMPSGTAADFTAFSFHAVKNLTTAEGGALAWRAGAFDSDALYDQLMLMSLHGQTKDALSKTRAGAWEYDIAFPGWKCNMTDVQAALGLAQLHRYPELLARRRVLVERYEHALESLGIELDVLRHYGEGFASSGHLMLVRLLDKSRAFRDGLIERMAEDGIATNVHYKPLPLLSAYRDLGFCIEDFPNALAQFENEITLPLHTLLSDDDVDRVAASLGRAYAALEAKGAS</sequence>
<keyword evidence="5" id="KW-0032">Aminotransferase</keyword>
<dbReference type="InterPro" id="IPR000653">
    <property type="entry name" value="DegT/StrS_aminotransferase"/>
</dbReference>
<dbReference type="PIRSF" id="PIRSF000390">
    <property type="entry name" value="PLP_StrS"/>
    <property type="match status" value="1"/>
</dbReference>
<comment type="cofactor">
    <cofactor evidence="1">
        <name>pyridoxal 5'-phosphate</name>
        <dbReference type="ChEBI" id="CHEBI:597326"/>
    </cofactor>
</comment>
<protein>
    <submittedName>
        <fullName evidence="6">Capsular biosynthesis protein</fullName>
    </submittedName>
    <submittedName>
        <fullName evidence="5">DegT/DnrJ/EryC1/StrS family aminotransferase</fullName>
    </submittedName>
</protein>
<evidence type="ECO:0000313" key="7">
    <source>
        <dbReference type="Proteomes" id="UP000236488"/>
    </source>
</evidence>
<comment type="caution">
    <text evidence="6">The sequence shown here is derived from an EMBL/GenBank/DDBJ whole genome shotgun (WGS) entry which is preliminary data.</text>
</comment>